<dbReference type="Pfam" id="PF07748">
    <property type="entry name" value="Glyco_hydro_38C"/>
    <property type="match status" value="1"/>
</dbReference>
<dbReference type="GeneID" id="78294528"/>
<dbReference type="PANTHER" id="PTHR46017">
    <property type="entry name" value="ALPHA-MANNOSIDASE 2C1"/>
    <property type="match status" value="1"/>
</dbReference>
<dbReference type="InterPro" id="IPR028995">
    <property type="entry name" value="Glyco_hydro_57/38_cen_sf"/>
</dbReference>
<evidence type="ECO:0000256" key="4">
    <source>
        <dbReference type="ARBA" id="ARBA00023295"/>
    </source>
</evidence>
<evidence type="ECO:0000256" key="1">
    <source>
        <dbReference type="ARBA" id="ARBA00009792"/>
    </source>
</evidence>
<organism evidence="6 7">
    <name type="scientific">Victivallis vadensis</name>
    <dbReference type="NCBI Taxonomy" id="172901"/>
    <lineage>
        <taxon>Bacteria</taxon>
        <taxon>Pseudomonadati</taxon>
        <taxon>Lentisphaerota</taxon>
        <taxon>Lentisphaeria</taxon>
        <taxon>Victivallales</taxon>
        <taxon>Victivallaceae</taxon>
        <taxon>Victivallis</taxon>
    </lineage>
</organism>
<reference evidence="6 7" key="1">
    <citation type="submission" date="2018-04" db="EMBL/GenBank/DDBJ databases">
        <title>Genomic Encyclopedia of Type Strains, Phase IV (KMG-IV): sequencing the most valuable type-strain genomes for metagenomic binning, comparative biology and taxonomic classification.</title>
        <authorList>
            <person name="Goeker M."/>
        </authorList>
    </citation>
    <scope>NUCLEOTIDE SEQUENCE [LARGE SCALE GENOMIC DNA]</scope>
    <source>
        <strain evidence="6 7">DSM 14823</strain>
    </source>
</reference>
<dbReference type="FunFam" id="3.20.110.10:FF:000002">
    <property type="entry name" value="alpha-mannosidase 2C1 isoform X1"/>
    <property type="match status" value="1"/>
</dbReference>
<dbReference type="PANTHER" id="PTHR46017:SF1">
    <property type="entry name" value="ALPHA-MANNOSIDASE 2C1"/>
    <property type="match status" value="1"/>
</dbReference>
<dbReference type="OrthoDB" id="9772207at2"/>
<dbReference type="InterPro" id="IPR011330">
    <property type="entry name" value="Glyco_hydro/deAcase_b/a-brl"/>
</dbReference>
<gene>
    <name evidence="6" type="ORF">C8D82_10694</name>
</gene>
<keyword evidence="3" id="KW-0378">Hydrolase</keyword>
<dbReference type="Pfam" id="PF09261">
    <property type="entry name" value="Alpha-mann_mid"/>
    <property type="match status" value="1"/>
</dbReference>
<dbReference type="SUPFAM" id="SSF88688">
    <property type="entry name" value="Families 57/38 glycoside transferase middle domain"/>
    <property type="match status" value="1"/>
</dbReference>
<dbReference type="InterPro" id="IPR037094">
    <property type="entry name" value="Glyco_hydro_38_cen_sf"/>
</dbReference>
<dbReference type="InterPro" id="IPR015341">
    <property type="entry name" value="Glyco_hydro_38_cen"/>
</dbReference>
<dbReference type="GO" id="GO:0006013">
    <property type="term" value="P:mannose metabolic process"/>
    <property type="evidence" value="ECO:0007669"/>
    <property type="project" value="InterPro"/>
</dbReference>
<dbReference type="Pfam" id="PF01074">
    <property type="entry name" value="Glyco_hydro_38N"/>
    <property type="match status" value="1"/>
</dbReference>
<evidence type="ECO:0000313" key="6">
    <source>
        <dbReference type="EMBL" id="PVY44576.1"/>
    </source>
</evidence>
<protein>
    <submittedName>
        <fullName evidence="6">Alpha-mannosidase</fullName>
    </submittedName>
</protein>
<dbReference type="FunFam" id="1.20.1270.50:FF:000004">
    <property type="entry name" value="alpha-mannosidase 2C1 isoform X1"/>
    <property type="match status" value="1"/>
</dbReference>
<evidence type="ECO:0000256" key="2">
    <source>
        <dbReference type="ARBA" id="ARBA00022723"/>
    </source>
</evidence>
<name>A0A2U1B7B4_9BACT</name>
<dbReference type="Pfam" id="PF22907">
    <property type="entry name" value="Ams1-like_1st"/>
    <property type="match status" value="1"/>
</dbReference>
<sequence>MKLYLDRCRRFWRRCEPDLFIESIPVRAEFARTAEPVPFDERLKLEYKPIEIGEDWGEAWDSAWFHLQADLPEAWAGREIAMQLNLSGESLIFNNDGTPMFALTGNSVINANYTKDICQFPKSFQLGGRLDLYVEAAANSLFGVFMDEEPHRLIEKPEGYFPGKVKAMKIGLFNRELWQMRLDFEMLLLYFDTLPENDYRRRKLLHAMNEAINLYADNPANAAKARGPLQEMLRLPALASALTVTAVGHAHIDTGWLWPVRETIRKCARTFSNQLDMIEKYPGYVFGASQAQHYAFVKEHYPSLYEKIKARVADGSWEIQGGMWVEADCNLTSGESLVRQFLHGKNFFMDEFGFDVKNLWLPDVFGYSAALPQIIRKSGCNYFLTQKISWNQFNEFPHNTFIWEGIDGTEVLTHFPPENTYNAFVSPTELVPAQNRFKEADVLDEFLSLFGIGDGGGGPKEEFIEHALRLGNMEGMPKVRLGRADAFFERLAKHSDKLYHWVGELYLEMHRGTLTTQARTKRNNRKLEQLLAATEFICSLAPRESYPAEALDKAWKKLLINQFHDIIPGSSITKVYEVTEKEHAELFKVCEKLIADALETIGSADENAVSLINTLPYAYNAPVELPASWAGCAVTDGCGNEFKVQVEDGKVYAQGEIPADSVVVLRRGAPQEQPVLETRRETVLENELVRYEFNAAGELVRGFDKEAGREILRDGEKGNVFSLYVDRPNTFEAWDVDIFYDQEERTGAEIKSISDVVSGPVRSSVKLVFAIGNSEIRQEVSLRAGSKRLDFATEVEWHEVRRMLRVLFPVDVMTSEAAFDIQYGYVKRPTHGNTSWDSAKFEVVGHRYVDFSERGYGVAILNDCKYGHRTNQGNLDLCLLRSPKYPDWNADQGRQVFTYALLPHTGELAVSNVMHEAAVLNRAPIAAPGVAVQVQAPFQVLSGTSTLEVLKKAEKSDDLVIRFVETRGGADRIVLKTNLENVKLVETNLVEWTSEAEYEFDGGNCLELAFKPFELRTFKVVKK</sequence>
<dbReference type="Pfam" id="PF17677">
    <property type="entry name" value="Glyco_hydro38C2"/>
    <property type="match status" value="1"/>
</dbReference>
<dbReference type="InterPro" id="IPR041147">
    <property type="entry name" value="GH38_C"/>
</dbReference>
<dbReference type="GO" id="GO:0009313">
    <property type="term" value="P:oligosaccharide catabolic process"/>
    <property type="evidence" value="ECO:0007669"/>
    <property type="project" value="TreeGrafter"/>
</dbReference>
<dbReference type="InterPro" id="IPR011682">
    <property type="entry name" value="Glyco_hydro_38_C"/>
</dbReference>
<dbReference type="CDD" id="cd10789">
    <property type="entry name" value="GH38N_AMII_ER_cytosolic"/>
    <property type="match status" value="1"/>
</dbReference>
<dbReference type="SUPFAM" id="SSF74650">
    <property type="entry name" value="Galactose mutarotase-like"/>
    <property type="match status" value="1"/>
</dbReference>
<dbReference type="GO" id="GO:0004559">
    <property type="term" value="F:alpha-mannosidase activity"/>
    <property type="evidence" value="ECO:0007669"/>
    <property type="project" value="InterPro"/>
</dbReference>
<dbReference type="GO" id="GO:0046872">
    <property type="term" value="F:metal ion binding"/>
    <property type="evidence" value="ECO:0007669"/>
    <property type="project" value="UniProtKB-KW"/>
</dbReference>
<evidence type="ECO:0000313" key="7">
    <source>
        <dbReference type="Proteomes" id="UP000245959"/>
    </source>
</evidence>
<evidence type="ECO:0000259" key="5">
    <source>
        <dbReference type="SMART" id="SM00872"/>
    </source>
</evidence>
<dbReference type="Gene3D" id="1.20.1270.50">
    <property type="entry name" value="Glycoside hydrolase family 38, central domain"/>
    <property type="match status" value="1"/>
</dbReference>
<dbReference type="InterPro" id="IPR027291">
    <property type="entry name" value="Glyco_hydro_38_N_sf"/>
</dbReference>
<keyword evidence="4" id="KW-0326">Glycosidase</keyword>
<dbReference type="SUPFAM" id="SSF88713">
    <property type="entry name" value="Glycoside hydrolase/deacetylase"/>
    <property type="match status" value="1"/>
</dbReference>
<keyword evidence="7" id="KW-1185">Reference proteome</keyword>
<proteinExistence type="inferred from homology"/>
<dbReference type="Gene3D" id="3.20.110.10">
    <property type="entry name" value="Glycoside hydrolase 38, N terminal domain"/>
    <property type="match status" value="1"/>
</dbReference>
<feature type="domain" description="Glycoside hydrolase family 38 central" evidence="5">
    <location>
        <begin position="508"/>
        <end position="583"/>
    </location>
</feature>
<dbReference type="FunFam" id="2.70.98.30:FF:000010">
    <property type="entry name" value="Cytosolic alpha-mannosidase"/>
    <property type="match status" value="1"/>
</dbReference>
<dbReference type="InterPro" id="IPR011013">
    <property type="entry name" value="Gal_mutarotase_sf_dom"/>
</dbReference>
<evidence type="ECO:0000256" key="3">
    <source>
        <dbReference type="ARBA" id="ARBA00022801"/>
    </source>
</evidence>
<dbReference type="Proteomes" id="UP000245959">
    <property type="component" value="Unassembled WGS sequence"/>
</dbReference>
<dbReference type="RefSeq" id="WP_147835720.1">
    <property type="nucleotide sequence ID" value="NZ_CABMMC010000110.1"/>
</dbReference>
<accession>A0A2U1B7B4</accession>
<dbReference type="EMBL" id="QEKH01000006">
    <property type="protein sequence ID" value="PVY44576.1"/>
    <property type="molecule type" value="Genomic_DNA"/>
</dbReference>
<comment type="similarity">
    <text evidence="1">Belongs to the glycosyl hydrolase 38 family.</text>
</comment>
<dbReference type="SMART" id="SM00872">
    <property type="entry name" value="Alpha-mann_mid"/>
    <property type="match status" value="1"/>
</dbReference>
<dbReference type="AlphaFoldDB" id="A0A2U1B7B4"/>
<dbReference type="InterPro" id="IPR000602">
    <property type="entry name" value="Glyco_hydro_38_N"/>
</dbReference>
<dbReference type="InterPro" id="IPR054723">
    <property type="entry name" value="Ams1-like_N"/>
</dbReference>
<comment type="caution">
    <text evidence="6">The sequence shown here is derived from an EMBL/GenBank/DDBJ whole genome shotgun (WGS) entry which is preliminary data.</text>
</comment>
<keyword evidence="2" id="KW-0479">Metal-binding</keyword>
<dbReference type="Gene3D" id="2.70.98.30">
    <property type="entry name" value="Golgi alpha-mannosidase II, domain 4"/>
    <property type="match status" value="1"/>
</dbReference>
<dbReference type="GO" id="GO:0030246">
    <property type="term" value="F:carbohydrate binding"/>
    <property type="evidence" value="ECO:0007669"/>
    <property type="project" value="InterPro"/>
</dbReference>